<protein>
    <recommendedName>
        <fullName evidence="10">dITP/XTP pyrophosphatase</fullName>
        <ecNumber evidence="10">3.6.1.66</ecNumber>
    </recommendedName>
    <alternativeName>
        <fullName evidence="10">Non-canonical purine NTP pyrophosphatase</fullName>
    </alternativeName>
    <alternativeName>
        <fullName evidence="10">Non-standard purine NTP pyrophosphatase</fullName>
    </alternativeName>
    <alternativeName>
        <fullName evidence="10">Nucleoside-triphosphate diphosphatase</fullName>
    </alternativeName>
    <alternativeName>
        <fullName evidence="10">Nucleoside-triphosphate pyrophosphatase</fullName>
        <shortName evidence="10">NTPase</shortName>
    </alternativeName>
</protein>
<evidence type="ECO:0000256" key="7">
    <source>
        <dbReference type="ARBA" id="ARBA00023080"/>
    </source>
</evidence>
<dbReference type="GO" id="GO:0009117">
    <property type="term" value="P:nucleotide metabolic process"/>
    <property type="evidence" value="ECO:0007669"/>
    <property type="project" value="UniProtKB-KW"/>
</dbReference>
<evidence type="ECO:0000313" key="13">
    <source>
        <dbReference type="Proteomes" id="UP000293162"/>
    </source>
</evidence>
<comment type="similarity">
    <text evidence="1 10 11">Belongs to the HAM1 NTPase family.</text>
</comment>
<dbReference type="GO" id="GO:0035870">
    <property type="term" value="F:dITP diphosphatase activity"/>
    <property type="evidence" value="ECO:0007669"/>
    <property type="project" value="UniProtKB-UniRule"/>
</dbReference>
<feature type="binding site" evidence="10">
    <location>
        <position position="68"/>
    </location>
    <ligand>
        <name>Mg(2+)</name>
        <dbReference type="ChEBI" id="CHEBI:18420"/>
    </ligand>
</feature>
<comment type="catalytic activity">
    <reaction evidence="10">
        <text>ITP + H2O = IMP + diphosphate + H(+)</text>
        <dbReference type="Rhea" id="RHEA:29399"/>
        <dbReference type="ChEBI" id="CHEBI:15377"/>
        <dbReference type="ChEBI" id="CHEBI:15378"/>
        <dbReference type="ChEBI" id="CHEBI:33019"/>
        <dbReference type="ChEBI" id="CHEBI:58053"/>
        <dbReference type="ChEBI" id="CHEBI:61402"/>
        <dbReference type="EC" id="3.6.1.66"/>
    </reaction>
</comment>
<proteinExistence type="inferred from homology"/>
<dbReference type="Proteomes" id="UP000293162">
    <property type="component" value="Unassembled WGS sequence"/>
</dbReference>
<evidence type="ECO:0000256" key="4">
    <source>
        <dbReference type="ARBA" id="ARBA00022741"/>
    </source>
</evidence>
<dbReference type="Gene3D" id="3.90.950.10">
    <property type="match status" value="1"/>
</dbReference>
<keyword evidence="4 10" id="KW-0547">Nucleotide-binding</keyword>
<dbReference type="Pfam" id="PF01725">
    <property type="entry name" value="Ham1p_like"/>
    <property type="match status" value="1"/>
</dbReference>
<dbReference type="SUPFAM" id="SSF52972">
    <property type="entry name" value="ITPase-like"/>
    <property type="match status" value="1"/>
</dbReference>
<evidence type="ECO:0000256" key="2">
    <source>
        <dbReference type="ARBA" id="ARBA00011738"/>
    </source>
</evidence>
<dbReference type="CDD" id="cd00515">
    <property type="entry name" value="HAM1"/>
    <property type="match status" value="1"/>
</dbReference>
<evidence type="ECO:0000313" key="12">
    <source>
        <dbReference type="EMBL" id="RYU96020.1"/>
    </source>
</evidence>
<dbReference type="InterPro" id="IPR020922">
    <property type="entry name" value="dITP/XTP_pyrophosphatase"/>
</dbReference>
<comment type="caution">
    <text evidence="12">The sequence shown here is derived from an EMBL/GenBank/DDBJ whole genome shotgun (WGS) entry which is preliminary data.</text>
</comment>
<evidence type="ECO:0000256" key="10">
    <source>
        <dbReference type="HAMAP-Rule" id="MF_01405"/>
    </source>
</evidence>
<dbReference type="InterPro" id="IPR002637">
    <property type="entry name" value="RdgB/HAM1"/>
</dbReference>
<comment type="catalytic activity">
    <reaction evidence="9 10">
        <text>XTP + H2O = XMP + diphosphate + H(+)</text>
        <dbReference type="Rhea" id="RHEA:28610"/>
        <dbReference type="ChEBI" id="CHEBI:15377"/>
        <dbReference type="ChEBI" id="CHEBI:15378"/>
        <dbReference type="ChEBI" id="CHEBI:33019"/>
        <dbReference type="ChEBI" id="CHEBI:57464"/>
        <dbReference type="ChEBI" id="CHEBI:61314"/>
        <dbReference type="EC" id="3.6.1.66"/>
    </reaction>
</comment>
<keyword evidence="7 10" id="KW-0546">Nucleotide metabolism</keyword>
<keyword evidence="6 10" id="KW-0460">Magnesium</keyword>
<dbReference type="PANTHER" id="PTHR11067">
    <property type="entry name" value="INOSINE TRIPHOSPHATE PYROPHOSPHATASE/HAM1 PROTEIN"/>
    <property type="match status" value="1"/>
</dbReference>
<feature type="active site" description="Proton acceptor" evidence="10">
    <location>
        <position position="68"/>
    </location>
</feature>
<keyword evidence="13" id="KW-1185">Reference proteome</keyword>
<gene>
    <name evidence="12" type="primary">rdgB</name>
    <name evidence="12" type="ORF">EWM59_08975</name>
</gene>
<reference evidence="12 13" key="1">
    <citation type="submission" date="2019-02" db="EMBL/GenBank/DDBJ databases">
        <title>Bacterial novel species Emticicia sp. 17J42-9 isolated from soil.</title>
        <authorList>
            <person name="Jung H.-Y."/>
        </authorList>
    </citation>
    <scope>NUCLEOTIDE SEQUENCE [LARGE SCALE GENOMIC DNA]</scope>
    <source>
        <strain evidence="12 13">17J42-9</strain>
    </source>
</reference>
<dbReference type="GO" id="GO:0036222">
    <property type="term" value="F:XTP diphosphatase activity"/>
    <property type="evidence" value="ECO:0007669"/>
    <property type="project" value="UniProtKB-UniRule"/>
</dbReference>
<feature type="binding site" evidence="10">
    <location>
        <begin position="148"/>
        <end position="151"/>
    </location>
    <ligand>
        <name>substrate</name>
    </ligand>
</feature>
<dbReference type="FunFam" id="3.90.950.10:FF:000001">
    <property type="entry name" value="dITP/XTP pyrophosphatase"/>
    <property type="match status" value="1"/>
</dbReference>
<evidence type="ECO:0000256" key="11">
    <source>
        <dbReference type="RuleBase" id="RU003781"/>
    </source>
</evidence>
<keyword evidence="3 10" id="KW-0479">Metal-binding</keyword>
<dbReference type="GO" id="GO:0000166">
    <property type="term" value="F:nucleotide binding"/>
    <property type="evidence" value="ECO:0007669"/>
    <property type="project" value="UniProtKB-KW"/>
</dbReference>
<dbReference type="GO" id="GO:0046872">
    <property type="term" value="F:metal ion binding"/>
    <property type="evidence" value="ECO:0007669"/>
    <property type="project" value="UniProtKB-KW"/>
</dbReference>
<comment type="cofactor">
    <cofactor evidence="10">
        <name>Mg(2+)</name>
        <dbReference type="ChEBI" id="CHEBI:18420"/>
    </cofactor>
    <text evidence="10">Binds 1 Mg(2+) ion per subunit.</text>
</comment>
<accession>A0A4V1ZDF9</accession>
<dbReference type="HAMAP" id="MF_01405">
    <property type="entry name" value="Non_canon_purine_NTPase"/>
    <property type="match status" value="1"/>
</dbReference>
<dbReference type="OrthoDB" id="9807456at2"/>
<evidence type="ECO:0000256" key="6">
    <source>
        <dbReference type="ARBA" id="ARBA00022842"/>
    </source>
</evidence>
<dbReference type="PANTHER" id="PTHR11067:SF9">
    <property type="entry name" value="INOSINE TRIPHOSPHATE PYROPHOSPHATASE"/>
    <property type="match status" value="1"/>
</dbReference>
<dbReference type="GO" id="GO:0005829">
    <property type="term" value="C:cytosol"/>
    <property type="evidence" value="ECO:0007669"/>
    <property type="project" value="TreeGrafter"/>
</dbReference>
<evidence type="ECO:0000256" key="1">
    <source>
        <dbReference type="ARBA" id="ARBA00008023"/>
    </source>
</evidence>
<feature type="binding site" evidence="10">
    <location>
        <position position="69"/>
    </location>
    <ligand>
        <name>substrate</name>
    </ligand>
</feature>
<feature type="binding site" evidence="10">
    <location>
        <begin position="176"/>
        <end position="177"/>
    </location>
    <ligand>
        <name>substrate</name>
    </ligand>
</feature>
<evidence type="ECO:0000256" key="9">
    <source>
        <dbReference type="ARBA" id="ARBA00052017"/>
    </source>
</evidence>
<organism evidence="12 13">
    <name type="scientific">Emticicia agri</name>
    <dbReference type="NCBI Taxonomy" id="2492393"/>
    <lineage>
        <taxon>Bacteria</taxon>
        <taxon>Pseudomonadati</taxon>
        <taxon>Bacteroidota</taxon>
        <taxon>Cytophagia</taxon>
        <taxon>Cytophagales</taxon>
        <taxon>Leadbetterellaceae</taxon>
        <taxon>Emticicia</taxon>
    </lineage>
</organism>
<name>A0A4V1ZDF9_9BACT</name>
<comment type="subunit">
    <text evidence="2 10">Homodimer.</text>
</comment>
<dbReference type="GO" id="GO:0036220">
    <property type="term" value="F:ITP diphosphatase activity"/>
    <property type="evidence" value="ECO:0007669"/>
    <property type="project" value="UniProtKB-UniRule"/>
</dbReference>
<sequence>MILCLATNNQHKVEELQALLGSHYQLKTLADIGCYDEIPETENTFQGNSHQKALFVRERFGVNCIADDSGLEVDALNGEPGVFSARYAGEHGNHAKNNALLLKNLEGIEDRSAQFRCIITLILGDDIHQFDGIIRGTIIHEKRGIQGFGYDPLFVPDGYNRTFAEMSIEEKNPISHRGIAVGKLIAFLDSHEKI</sequence>
<evidence type="ECO:0000256" key="8">
    <source>
        <dbReference type="ARBA" id="ARBA00051875"/>
    </source>
</evidence>
<feature type="binding site" evidence="10">
    <location>
        <begin position="7"/>
        <end position="12"/>
    </location>
    <ligand>
        <name>substrate</name>
    </ligand>
</feature>
<dbReference type="AlphaFoldDB" id="A0A4V1ZDF9"/>
<evidence type="ECO:0000256" key="5">
    <source>
        <dbReference type="ARBA" id="ARBA00022801"/>
    </source>
</evidence>
<evidence type="ECO:0000256" key="3">
    <source>
        <dbReference type="ARBA" id="ARBA00022723"/>
    </source>
</evidence>
<dbReference type="GO" id="GO:0009146">
    <property type="term" value="P:purine nucleoside triphosphate catabolic process"/>
    <property type="evidence" value="ECO:0007669"/>
    <property type="project" value="UniProtKB-UniRule"/>
</dbReference>
<dbReference type="EMBL" id="SEWF01000010">
    <property type="protein sequence ID" value="RYU96020.1"/>
    <property type="molecule type" value="Genomic_DNA"/>
</dbReference>
<dbReference type="GO" id="GO:0017111">
    <property type="term" value="F:ribonucleoside triphosphate phosphatase activity"/>
    <property type="evidence" value="ECO:0007669"/>
    <property type="project" value="InterPro"/>
</dbReference>
<comment type="catalytic activity">
    <reaction evidence="8 10">
        <text>dITP + H2O = dIMP + diphosphate + H(+)</text>
        <dbReference type="Rhea" id="RHEA:28342"/>
        <dbReference type="ChEBI" id="CHEBI:15377"/>
        <dbReference type="ChEBI" id="CHEBI:15378"/>
        <dbReference type="ChEBI" id="CHEBI:33019"/>
        <dbReference type="ChEBI" id="CHEBI:61194"/>
        <dbReference type="ChEBI" id="CHEBI:61382"/>
        <dbReference type="EC" id="3.6.1.66"/>
    </reaction>
</comment>
<comment type="function">
    <text evidence="10">Pyrophosphatase that catalyzes the hydrolysis of nucleoside triphosphates to their monophosphate derivatives, with a high preference for the non-canonical purine nucleotides XTP (xanthosine triphosphate), dITP (deoxyinosine triphosphate) and ITP. Seems to function as a house-cleaning enzyme that removes non-canonical purine nucleotides from the nucleotide pool, thus preventing their incorporation into DNA/RNA and avoiding chromosomal lesions.</text>
</comment>
<feature type="binding site" evidence="10">
    <location>
        <position position="171"/>
    </location>
    <ligand>
        <name>substrate</name>
    </ligand>
</feature>
<dbReference type="NCBIfam" id="TIGR00042">
    <property type="entry name" value="RdgB/HAM1 family non-canonical purine NTP pyrophosphatase"/>
    <property type="match status" value="1"/>
</dbReference>
<keyword evidence="5 10" id="KW-0378">Hydrolase</keyword>
<dbReference type="EC" id="3.6.1.66" evidence="10"/>
<dbReference type="RefSeq" id="WP_130020627.1">
    <property type="nucleotide sequence ID" value="NZ_SEWF01000010.1"/>
</dbReference>
<dbReference type="InterPro" id="IPR029001">
    <property type="entry name" value="ITPase-like_fam"/>
</dbReference>
<comment type="caution">
    <text evidence="10">Lacks conserved residue(s) required for the propagation of feature annotation.</text>
</comment>